<proteinExistence type="predicted"/>
<dbReference type="InterPro" id="IPR027417">
    <property type="entry name" value="P-loop_NTPase"/>
</dbReference>
<evidence type="ECO:0000313" key="3">
    <source>
        <dbReference type="EMBL" id="SDR69814.1"/>
    </source>
</evidence>
<dbReference type="Pfam" id="PF00485">
    <property type="entry name" value="PRK"/>
    <property type="match status" value="1"/>
</dbReference>
<dbReference type="EMBL" id="LT629755">
    <property type="protein sequence ID" value="SDT41146.1"/>
    <property type="molecule type" value="Genomic_DNA"/>
</dbReference>
<dbReference type="STRING" id="589382.SAMN04489721_0005"/>
<accession>A0A1H1L5F1</accession>
<dbReference type="EMBL" id="LT629755">
    <property type="protein sequence ID" value="SDR69814.1"/>
    <property type="molecule type" value="Genomic_DNA"/>
</dbReference>
<dbReference type="EMBL" id="SODL02000002">
    <property type="protein sequence ID" value="MCP2367440.1"/>
    <property type="molecule type" value="Genomic_DNA"/>
</dbReference>
<dbReference type="InterPro" id="IPR006083">
    <property type="entry name" value="PRK/URK"/>
</dbReference>
<dbReference type="OrthoDB" id="3192509at2"/>
<organism evidence="3 5">
    <name type="scientific">Agromyces flavus</name>
    <dbReference type="NCBI Taxonomy" id="589382"/>
    <lineage>
        <taxon>Bacteria</taxon>
        <taxon>Bacillati</taxon>
        <taxon>Actinomycetota</taxon>
        <taxon>Actinomycetes</taxon>
        <taxon>Micrococcales</taxon>
        <taxon>Microbacteriaceae</taxon>
        <taxon>Agromyces</taxon>
    </lineage>
</organism>
<sequence>MDRPDPAAPRTAAALTALVDLARDELAAASGHRVLLGITGCPGAGKSTLATALVEAVNRTDGAGLAVHLPMDGFHLANATLDRLGLRDRKGAIETFDGWGFAGLLERVLAETEHTVYAPGFERSVDEPVAAEIAIEPSARIVVVEGNYLLVDDGPWERVGDLVDEAWFIEASEEERVRRLVERHTAFGRTPEAALAWAHEVDGTNALVIAPTVARADLVVSGTTWEVEIGA</sequence>
<dbReference type="Proteomes" id="UP000893823">
    <property type="component" value="Unassembled WGS sequence"/>
</dbReference>
<reference evidence="2" key="3">
    <citation type="submission" date="2022-06" db="EMBL/GenBank/DDBJ databases">
        <title>Genomic Encyclopedia of Type Strains, Phase III (KMG-III): the genomes of soil and plant-associated and newly described type strains.</title>
        <authorList>
            <person name="Whitman W."/>
        </authorList>
    </citation>
    <scope>NUCLEOTIDE SEQUENCE</scope>
    <source>
        <strain evidence="2">CPCC 202695</strain>
    </source>
</reference>
<dbReference type="RefSeq" id="WP_092668212.1">
    <property type="nucleotide sequence ID" value="NZ_BMDN01000002.1"/>
</dbReference>
<dbReference type="SUPFAM" id="SSF52540">
    <property type="entry name" value="P-loop containing nucleoside triphosphate hydrolases"/>
    <property type="match status" value="1"/>
</dbReference>
<dbReference type="Gene3D" id="3.40.50.300">
    <property type="entry name" value="P-loop containing nucleotide triphosphate hydrolases"/>
    <property type="match status" value="2"/>
</dbReference>
<keyword evidence="3" id="KW-0808">Transferase</keyword>
<dbReference type="GO" id="GO:0016301">
    <property type="term" value="F:kinase activity"/>
    <property type="evidence" value="ECO:0007669"/>
    <property type="project" value="UniProtKB-KW"/>
</dbReference>
<evidence type="ECO:0000313" key="6">
    <source>
        <dbReference type="Proteomes" id="UP000893823"/>
    </source>
</evidence>
<name>A0A1H1L5F1_9MICO</name>
<keyword evidence="6" id="KW-1185">Reference proteome</keyword>
<evidence type="ECO:0000313" key="2">
    <source>
        <dbReference type="EMBL" id="MCP2367440.1"/>
    </source>
</evidence>
<keyword evidence="3" id="KW-0418">Kinase</keyword>
<protein>
    <submittedName>
        <fullName evidence="2">Pantothenate kinase</fullName>
    </submittedName>
    <submittedName>
        <fullName evidence="3">Phosphoribulokinase / Uridine kinase family protein</fullName>
    </submittedName>
</protein>
<evidence type="ECO:0000313" key="4">
    <source>
        <dbReference type="EMBL" id="SDT41146.1"/>
    </source>
</evidence>
<reference evidence="3" key="2">
    <citation type="submission" date="2016-10" db="EMBL/GenBank/DDBJ databases">
        <authorList>
            <person name="de Groot N.N."/>
        </authorList>
    </citation>
    <scope>NUCLEOTIDE SEQUENCE [LARGE SCALE GENOMIC DNA]</scope>
    <source>
        <strain evidence="3">CPCC 202695</strain>
    </source>
</reference>
<gene>
    <name evidence="2" type="ORF">BCL57_001594</name>
    <name evidence="3" type="ORF">SAMN04489721_0005</name>
    <name evidence="4" type="ORF">SAMN04489721_3518</name>
</gene>
<dbReference type="NCBIfam" id="NF006743">
    <property type="entry name" value="PRK09270.1-2"/>
    <property type="match status" value="1"/>
</dbReference>
<dbReference type="PANTHER" id="PTHR10285">
    <property type="entry name" value="URIDINE KINASE"/>
    <property type="match status" value="1"/>
</dbReference>
<reference evidence="5" key="1">
    <citation type="submission" date="2016-10" db="EMBL/GenBank/DDBJ databases">
        <authorList>
            <person name="Varghese N."/>
            <person name="Submissions S."/>
        </authorList>
    </citation>
    <scope>NUCLEOTIDE SEQUENCE [LARGE SCALE GENOMIC DNA]</scope>
    <source>
        <strain evidence="5">CPCC 202695</strain>
    </source>
</reference>
<dbReference type="Proteomes" id="UP000199482">
    <property type="component" value="Chromosome I"/>
</dbReference>
<evidence type="ECO:0000313" key="5">
    <source>
        <dbReference type="Proteomes" id="UP000199482"/>
    </source>
</evidence>
<dbReference type="GO" id="GO:0005524">
    <property type="term" value="F:ATP binding"/>
    <property type="evidence" value="ECO:0007669"/>
    <property type="project" value="InterPro"/>
</dbReference>
<evidence type="ECO:0000259" key="1">
    <source>
        <dbReference type="Pfam" id="PF00485"/>
    </source>
</evidence>
<dbReference type="AlphaFoldDB" id="A0A1H1L5F1"/>
<feature type="domain" description="Phosphoribulokinase/uridine kinase" evidence="1">
    <location>
        <begin position="36"/>
        <end position="221"/>
    </location>
</feature>